<reference evidence="1 2" key="1">
    <citation type="submission" date="2020-07" db="EMBL/GenBank/DDBJ databases">
        <title>Comparative genomics of pyrophilous fungi reveals a link between fire events and developmental genes.</title>
        <authorList>
            <consortium name="DOE Joint Genome Institute"/>
            <person name="Steindorff A.S."/>
            <person name="Carver A."/>
            <person name="Calhoun S."/>
            <person name="Stillman K."/>
            <person name="Liu H."/>
            <person name="Lipzen A."/>
            <person name="Pangilinan J."/>
            <person name="Labutti K."/>
            <person name="Bruns T.D."/>
            <person name="Grigoriev I.V."/>
        </authorList>
    </citation>
    <scope>NUCLEOTIDE SEQUENCE [LARGE SCALE GENOMIC DNA]</scope>
    <source>
        <strain evidence="1 2">CBS 144469</strain>
    </source>
</reference>
<name>A0A8H6HWD5_9AGAR</name>
<keyword evidence="2" id="KW-1185">Reference proteome</keyword>
<dbReference type="AlphaFoldDB" id="A0A8H6HWD5"/>
<dbReference type="Proteomes" id="UP000521943">
    <property type="component" value="Unassembled WGS sequence"/>
</dbReference>
<evidence type="ECO:0000313" key="1">
    <source>
        <dbReference type="EMBL" id="KAF6754440.1"/>
    </source>
</evidence>
<organism evidence="1 2">
    <name type="scientific">Ephemerocybe angulata</name>
    <dbReference type="NCBI Taxonomy" id="980116"/>
    <lineage>
        <taxon>Eukaryota</taxon>
        <taxon>Fungi</taxon>
        <taxon>Dikarya</taxon>
        <taxon>Basidiomycota</taxon>
        <taxon>Agaricomycotina</taxon>
        <taxon>Agaricomycetes</taxon>
        <taxon>Agaricomycetidae</taxon>
        <taxon>Agaricales</taxon>
        <taxon>Agaricineae</taxon>
        <taxon>Psathyrellaceae</taxon>
        <taxon>Ephemerocybe</taxon>
    </lineage>
</organism>
<gene>
    <name evidence="1" type="ORF">DFP72DRAFT_899069</name>
</gene>
<accession>A0A8H6HWD5</accession>
<evidence type="ECO:0000313" key="2">
    <source>
        <dbReference type="Proteomes" id="UP000521943"/>
    </source>
</evidence>
<protein>
    <submittedName>
        <fullName evidence="1">Uncharacterized protein</fullName>
    </submittedName>
</protein>
<proteinExistence type="predicted"/>
<sequence>MSNVTTSPLVGKLDGVPTRKPIISSKGRVCRNRWDAALDDLPTGIDLDPMVHAPTDEALNVRFRSLGIPESELAAARADWDNRMDAQLDLGGGKIHTFGILKPNQGEVVHLIRIPEDRLSIRFWDGGQKEQRQFFFDYVDLHEKKAVNSPAGYEVEAYPHLRHYLGMTAAGPIKSWEARRGMPRSAIPEGFERFSVPACTPCVLHRPGKEDFFFTVPDYPDVSPVPGVQFATADATRW</sequence>
<dbReference type="EMBL" id="JACGCI010000034">
    <property type="protein sequence ID" value="KAF6754440.1"/>
    <property type="molecule type" value="Genomic_DNA"/>
</dbReference>
<comment type="caution">
    <text evidence="1">The sequence shown here is derived from an EMBL/GenBank/DDBJ whole genome shotgun (WGS) entry which is preliminary data.</text>
</comment>
<dbReference type="OrthoDB" id="2970807at2759"/>